<evidence type="ECO:0000313" key="3">
    <source>
        <dbReference type="Proteomes" id="UP000663882"/>
    </source>
</evidence>
<dbReference type="AlphaFoldDB" id="A0A815IFC8"/>
<dbReference type="Proteomes" id="UP000663823">
    <property type="component" value="Unassembled WGS sequence"/>
</dbReference>
<organism evidence="1 3">
    <name type="scientific">Rotaria sordida</name>
    <dbReference type="NCBI Taxonomy" id="392033"/>
    <lineage>
        <taxon>Eukaryota</taxon>
        <taxon>Metazoa</taxon>
        <taxon>Spiralia</taxon>
        <taxon>Gnathifera</taxon>
        <taxon>Rotifera</taxon>
        <taxon>Eurotatoria</taxon>
        <taxon>Bdelloidea</taxon>
        <taxon>Philodinida</taxon>
        <taxon>Philodinidae</taxon>
        <taxon>Rotaria</taxon>
    </lineage>
</organism>
<comment type="caution">
    <text evidence="1">The sequence shown here is derived from an EMBL/GenBank/DDBJ whole genome shotgun (WGS) entry which is preliminary data.</text>
</comment>
<gene>
    <name evidence="2" type="ORF">OTI717_LOCUS24931</name>
    <name evidence="1" type="ORF">RFH988_LOCUS33151</name>
</gene>
<name>A0A815IFC8_9BILA</name>
<evidence type="ECO:0000313" key="2">
    <source>
        <dbReference type="EMBL" id="CAF3923130.1"/>
    </source>
</evidence>
<dbReference type="EMBL" id="CAJOAX010004829">
    <property type="protein sequence ID" value="CAF3923130.1"/>
    <property type="molecule type" value="Genomic_DNA"/>
</dbReference>
<evidence type="ECO:0000313" key="1">
    <source>
        <dbReference type="EMBL" id="CAF1367404.1"/>
    </source>
</evidence>
<dbReference type="OrthoDB" id="10015391at2759"/>
<protein>
    <submittedName>
        <fullName evidence="1">Uncharacterized protein</fullName>
    </submittedName>
</protein>
<proteinExistence type="predicted"/>
<accession>A0A815IFC8</accession>
<sequence>MYSLNNQDDFNILDMSSTLINTDQKSEKINIQSNQPINDENKINNSSLIFDSLLPYMNEKSNLLLKLDDLYLKQIELEEKINSIQKNIITHDLIDNYKKQIEQYEIILIYMNNLEEFKDKWTFFRLFIWRFYLDIYNWKSLAHSIYHIEYLINNLDNYQIKEFIQKNFKNLLNYFILFIKDIITIQIKSEKQQLKYQTTKENESSRINSRPYITFELNDIRIYQRQALLKSPYGTIPLYRRQAWAAANLFHDHPLRLLRYMQNSLRMQIHHLLGYDPSDICNRNKKKKINKNSNIEIFNTSQDISIVGNNNKLYRGRIDSCQIIPLKTTKEKKSKIKINVDENNEIMKINFDQLDQTNKTIADEYLFEYLDWQTQLNEQDLPDELCEELFHHWKSIIFEDQPCICHSKSKLNLFQEKVNQEYNLINTQIDSSTSSSSSLKDIYDNRCICSVCSCNCEKYENNESICICSQCSCKCLKDFQSENQDHIEDLYEISEQNISFLQTDNNLQDHLLTNEIHINEEFQLISTDQISIVEQNQENKEKDEIIISDCFINRIDRWTQQFDLFQDTYQSSLLPEGDNYLALNDSSQSQIPTPITFQYNTSSNPLELDDPILFRQRILDHYRQRE</sequence>
<dbReference type="Proteomes" id="UP000663882">
    <property type="component" value="Unassembled WGS sequence"/>
</dbReference>
<dbReference type="EMBL" id="CAJNOO010004077">
    <property type="protein sequence ID" value="CAF1367404.1"/>
    <property type="molecule type" value="Genomic_DNA"/>
</dbReference>
<reference evidence="1" key="1">
    <citation type="submission" date="2021-02" db="EMBL/GenBank/DDBJ databases">
        <authorList>
            <person name="Nowell W R."/>
        </authorList>
    </citation>
    <scope>NUCLEOTIDE SEQUENCE</scope>
</reference>